<evidence type="ECO:0008006" key="4">
    <source>
        <dbReference type="Google" id="ProtNLM"/>
    </source>
</evidence>
<keyword evidence="1" id="KW-0812">Transmembrane</keyword>
<dbReference type="AlphaFoldDB" id="A0AAW7YS15"/>
<feature type="transmembrane region" description="Helical" evidence="1">
    <location>
        <begin position="24"/>
        <end position="46"/>
    </location>
</feature>
<dbReference type="EMBL" id="JAUOQO010000002">
    <property type="protein sequence ID" value="MDO6572957.1"/>
    <property type="molecule type" value="Genomic_DNA"/>
</dbReference>
<dbReference type="Proteomes" id="UP001170310">
    <property type="component" value="Unassembled WGS sequence"/>
</dbReference>
<name>A0AAW7YS15_9STAP</name>
<comment type="caution">
    <text evidence="2">The sequence shown here is derived from an EMBL/GenBank/DDBJ whole genome shotgun (WGS) entry which is preliminary data.</text>
</comment>
<proteinExistence type="predicted"/>
<organism evidence="2 3">
    <name type="scientific">Staphylococcus pasteuri_A</name>
    <dbReference type="NCBI Taxonomy" id="3062664"/>
    <lineage>
        <taxon>Bacteria</taxon>
        <taxon>Bacillati</taxon>
        <taxon>Bacillota</taxon>
        <taxon>Bacilli</taxon>
        <taxon>Bacillales</taxon>
        <taxon>Staphylococcaceae</taxon>
        <taxon>Staphylococcus</taxon>
    </lineage>
</organism>
<evidence type="ECO:0000313" key="2">
    <source>
        <dbReference type="EMBL" id="MDO6572957.1"/>
    </source>
</evidence>
<accession>A0AAW7YS15</accession>
<reference evidence="2" key="1">
    <citation type="submission" date="2023-07" db="EMBL/GenBank/DDBJ databases">
        <title>Genome content predicts the carbon catabolic preferences of heterotrophic bacteria.</title>
        <authorList>
            <person name="Gralka M."/>
        </authorList>
    </citation>
    <scope>NUCLEOTIDE SEQUENCE</scope>
    <source>
        <strain evidence="2">E2R20</strain>
    </source>
</reference>
<keyword evidence="1" id="KW-0472">Membrane</keyword>
<keyword evidence="3" id="KW-1185">Reference proteome</keyword>
<evidence type="ECO:0000256" key="1">
    <source>
        <dbReference type="SAM" id="Phobius"/>
    </source>
</evidence>
<dbReference type="RefSeq" id="WP_260223794.1">
    <property type="nucleotide sequence ID" value="NZ_JAUOQO010000002.1"/>
</dbReference>
<evidence type="ECO:0000313" key="3">
    <source>
        <dbReference type="Proteomes" id="UP001170310"/>
    </source>
</evidence>
<keyword evidence="1" id="KW-1133">Transmembrane helix</keyword>
<sequence>MNELGQTIIENYNTFAPKNMVLEWLKIILTPLSTLIIGIFTIAFTIKNLRKSLLDNLDDKSEWRKKLLELAGKGEIRKEDVHTLRSFVRFKKHDIDDKKELSKFQKTTNMIINYCEFLNQKYYSEDINFNNTPTDKEQEMVRIFARYLLADHWEVLQLSNAEQYKYNCKKGYPNDKYNFIQKFNIIIINILFCKSIDNKVQSWIEKECELYKFTEYRYKEIIPPKPPN</sequence>
<gene>
    <name evidence="2" type="ORF">Q4528_02180</name>
</gene>
<protein>
    <recommendedName>
        <fullName evidence="4">Phage protein</fullName>
    </recommendedName>
</protein>